<evidence type="ECO:0000256" key="4">
    <source>
        <dbReference type="ARBA" id="ARBA00022679"/>
    </source>
</evidence>
<evidence type="ECO:0000256" key="9">
    <source>
        <dbReference type="ARBA" id="ARBA00049563"/>
    </source>
</evidence>
<name>A0A9E2KLY8_9GAMM</name>
<dbReference type="AlphaFoldDB" id="A0A9E2KLY8"/>
<feature type="region of interest" description="Interaction with substrate tRNA" evidence="10">
    <location>
        <begin position="159"/>
        <end position="163"/>
    </location>
</feature>
<dbReference type="EC" id="2.5.1.75" evidence="10"/>
<dbReference type="EMBL" id="JAHLFG010000002">
    <property type="protein sequence ID" value="MBU3825916.1"/>
    <property type="molecule type" value="Genomic_DNA"/>
</dbReference>
<evidence type="ECO:0000256" key="2">
    <source>
        <dbReference type="ARBA" id="ARBA00003213"/>
    </source>
</evidence>
<dbReference type="FunFam" id="1.10.20.140:FF:000001">
    <property type="entry name" value="tRNA dimethylallyltransferase"/>
    <property type="match status" value="1"/>
</dbReference>
<dbReference type="Gene3D" id="3.40.50.300">
    <property type="entry name" value="P-loop containing nucleotide triphosphate hydrolases"/>
    <property type="match status" value="1"/>
</dbReference>
<comment type="caution">
    <text evidence="10">Lacks conserved residue(s) required for the propagation of feature annotation.</text>
</comment>
<reference evidence="14" key="1">
    <citation type="journal article" date="2021" name="PeerJ">
        <title>Extensive microbial diversity within the chicken gut microbiome revealed by metagenomics and culture.</title>
        <authorList>
            <person name="Gilroy R."/>
            <person name="Ravi A."/>
            <person name="Getino M."/>
            <person name="Pursley I."/>
            <person name="Horton D.L."/>
            <person name="Alikhan N.F."/>
            <person name="Baker D."/>
            <person name="Gharbi K."/>
            <person name="Hall N."/>
            <person name="Watson M."/>
            <person name="Adriaenssens E.M."/>
            <person name="Foster-Nyarko E."/>
            <person name="Jarju S."/>
            <person name="Secka A."/>
            <person name="Antonio M."/>
            <person name="Oren A."/>
            <person name="Chaudhuri R.R."/>
            <person name="La Ragione R."/>
            <person name="Hildebrand F."/>
            <person name="Pallen M.J."/>
        </authorList>
    </citation>
    <scope>NUCLEOTIDE SEQUENCE</scope>
    <source>
        <strain evidence="14">687</strain>
    </source>
</reference>
<feature type="region of interest" description="Interaction with substrate tRNA" evidence="10">
    <location>
        <begin position="241"/>
        <end position="246"/>
    </location>
</feature>
<organism evidence="14 15">
    <name type="scientific">Candidatus Anaerobiospirillum merdipullorum</name>
    <dbReference type="NCBI Taxonomy" id="2838450"/>
    <lineage>
        <taxon>Bacteria</taxon>
        <taxon>Pseudomonadati</taxon>
        <taxon>Pseudomonadota</taxon>
        <taxon>Gammaproteobacteria</taxon>
        <taxon>Aeromonadales</taxon>
        <taxon>Succinivibrionaceae</taxon>
        <taxon>Anaerobiospirillum</taxon>
    </lineage>
</organism>
<accession>A0A9E2KLY8</accession>
<evidence type="ECO:0000256" key="12">
    <source>
        <dbReference type="RuleBase" id="RU003784"/>
    </source>
</evidence>
<evidence type="ECO:0000256" key="6">
    <source>
        <dbReference type="ARBA" id="ARBA00022741"/>
    </source>
</evidence>
<dbReference type="PANTHER" id="PTHR11088:SF60">
    <property type="entry name" value="TRNA DIMETHYLALLYLTRANSFERASE"/>
    <property type="match status" value="1"/>
</dbReference>
<keyword evidence="7 10" id="KW-0067">ATP-binding</keyword>
<dbReference type="HAMAP" id="MF_00185">
    <property type="entry name" value="IPP_trans"/>
    <property type="match status" value="1"/>
</dbReference>
<feature type="binding site" evidence="10">
    <location>
        <begin position="12"/>
        <end position="17"/>
    </location>
    <ligand>
        <name>substrate</name>
    </ligand>
</feature>
<feature type="site" description="Interaction with substrate tRNA" evidence="10">
    <location>
        <position position="123"/>
    </location>
</feature>
<dbReference type="Gene3D" id="1.10.20.140">
    <property type="match status" value="1"/>
</dbReference>
<comment type="catalytic activity">
    <reaction evidence="9 10 11">
        <text>adenosine(37) in tRNA + dimethylallyl diphosphate = N(6)-dimethylallyladenosine(37) in tRNA + diphosphate</text>
        <dbReference type="Rhea" id="RHEA:26482"/>
        <dbReference type="Rhea" id="RHEA-COMP:10162"/>
        <dbReference type="Rhea" id="RHEA-COMP:10375"/>
        <dbReference type="ChEBI" id="CHEBI:33019"/>
        <dbReference type="ChEBI" id="CHEBI:57623"/>
        <dbReference type="ChEBI" id="CHEBI:74411"/>
        <dbReference type="ChEBI" id="CHEBI:74415"/>
        <dbReference type="EC" id="2.5.1.75"/>
    </reaction>
</comment>
<keyword evidence="4 10" id="KW-0808">Transferase</keyword>
<evidence type="ECO:0000256" key="5">
    <source>
        <dbReference type="ARBA" id="ARBA00022694"/>
    </source>
</evidence>
<comment type="cofactor">
    <cofactor evidence="1 10">
        <name>Mg(2+)</name>
        <dbReference type="ChEBI" id="CHEBI:18420"/>
    </cofactor>
</comment>
<dbReference type="GO" id="GO:0052381">
    <property type="term" value="F:tRNA dimethylallyltransferase activity"/>
    <property type="evidence" value="ECO:0007669"/>
    <property type="project" value="UniProtKB-UniRule"/>
</dbReference>
<dbReference type="InterPro" id="IPR039657">
    <property type="entry name" value="Dimethylallyltransferase"/>
</dbReference>
<feature type="site" description="Interaction with substrate tRNA" evidence="10">
    <location>
        <position position="101"/>
    </location>
</feature>
<proteinExistence type="inferred from homology"/>
<feature type="binding site" evidence="10">
    <location>
        <begin position="10"/>
        <end position="17"/>
    </location>
    <ligand>
        <name>ATP</name>
        <dbReference type="ChEBI" id="CHEBI:30616"/>
    </ligand>
</feature>
<dbReference type="InterPro" id="IPR018022">
    <property type="entry name" value="IPT"/>
</dbReference>
<feature type="region of interest" description="Interaction with substrate tRNA" evidence="10">
    <location>
        <begin position="35"/>
        <end position="38"/>
    </location>
</feature>
<protein>
    <recommendedName>
        <fullName evidence="10">tRNA dimethylallyltransferase</fullName>
        <ecNumber evidence="10">2.5.1.75</ecNumber>
    </recommendedName>
    <alternativeName>
        <fullName evidence="10">Dimethylallyl diphosphate:tRNA dimethylallyltransferase</fullName>
        <shortName evidence="10">DMAPP:tRNA dimethylallyltransferase</shortName>
        <shortName evidence="10">DMATase</shortName>
    </alternativeName>
    <alternativeName>
        <fullName evidence="10">Isopentenyl-diphosphate:tRNA isopentenyltransferase</fullName>
        <shortName evidence="10">IPP transferase</shortName>
        <shortName evidence="10">IPPT</shortName>
        <shortName evidence="10">IPTase</shortName>
    </alternativeName>
</protein>
<comment type="function">
    <text evidence="2 10 12">Catalyzes the transfer of a dimethylallyl group onto the adenine at position 37 in tRNAs that read codons beginning with uridine, leading to the formation of N6-(dimethylallyl)adenosine (i(6)A).</text>
</comment>
<dbReference type="Pfam" id="PF01715">
    <property type="entry name" value="IPPT"/>
    <property type="match status" value="1"/>
</dbReference>
<dbReference type="GO" id="GO:0005524">
    <property type="term" value="F:ATP binding"/>
    <property type="evidence" value="ECO:0007669"/>
    <property type="project" value="UniProtKB-UniRule"/>
</dbReference>
<dbReference type="GO" id="GO:0006400">
    <property type="term" value="P:tRNA modification"/>
    <property type="evidence" value="ECO:0007669"/>
    <property type="project" value="TreeGrafter"/>
</dbReference>
<sequence length="322" mass="35398">MQPGALVILGPTATGKSALALKIAAHVPAEIISMDSALIYRTMDIGTAKPSLQERAQVVHHLIDICDPAETYSAAAFARAARQLIVDIAARGKLPIICGGTMLYYKALTEGLSPLPTTLPQVREQIRQEGERLGWPALHARLATIDPPLYAKYAPQDKQRIARALEVYTQTGKPLSSFYGTGGEACPYPLLEYVLLPDASRLELRQVIRTRFLQMIDQGLIDEVAALRARGDLNLDMPSMRCVGYRQTWEYLDGTWSYDEFIERSVIATAKLAKHQMTWLRGALASGKRQALKPGDPSNAAKILLALESFITVAATHQFEAK</sequence>
<keyword evidence="8 10" id="KW-0460">Magnesium</keyword>
<evidence type="ECO:0000256" key="1">
    <source>
        <dbReference type="ARBA" id="ARBA00001946"/>
    </source>
</evidence>
<dbReference type="Proteomes" id="UP000824150">
    <property type="component" value="Unassembled WGS sequence"/>
</dbReference>
<evidence type="ECO:0000256" key="8">
    <source>
        <dbReference type="ARBA" id="ARBA00022842"/>
    </source>
</evidence>
<dbReference type="InterPro" id="IPR027417">
    <property type="entry name" value="P-loop_NTPase"/>
</dbReference>
<evidence type="ECO:0000313" key="14">
    <source>
        <dbReference type="EMBL" id="MBU3825916.1"/>
    </source>
</evidence>
<dbReference type="SUPFAM" id="SSF52540">
    <property type="entry name" value="P-loop containing nucleoside triphosphate hydrolases"/>
    <property type="match status" value="1"/>
</dbReference>
<evidence type="ECO:0000256" key="10">
    <source>
        <dbReference type="HAMAP-Rule" id="MF_00185"/>
    </source>
</evidence>
<evidence type="ECO:0000256" key="7">
    <source>
        <dbReference type="ARBA" id="ARBA00022840"/>
    </source>
</evidence>
<evidence type="ECO:0000256" key="13">
    <source>
        <dbReference type="RuleBase" id="RU003785"/>
    </source>
</evidence>
<evidence type="ECO:0000256" key="3">
    <source>
        <dbReference type="ARBA" id="ARBA00005842"/>
    </source>
</evidence>
<keyword evidence="6 10" id="KW-0547">Nucleotide-binding</keyword>
<reference evidence="14" key="2">
    <citation type="submission" date="2021-04" db="EMBL/GenBank/DDBJ databases">
        <authorList>
            <person name="Gilroy R."/>
        </authorList>
    </citation>
    <scope>NUCLEOTIDE SEQUENCE</scope>
    <source>
        <strain evidence="14">687</strain>
    </source>
</reference>
<comment type="subunit">
    <text evidence="10">Monomer.</text>
</comment>
<dbReference type="PANTHER" id="PTHR11088">
    <property type="entry name" value="TRNA DIMETHYLALLYLTRANSFERASE"/>
    <property type="match status" value="1"/>
</dbReference>
<gene>
    <name evidence="10 14" type="primary">miaA</name>
    <name evidence="14" type="ORF">IAA31_00260</name>
</gene>
<comment type="caution">
    <text evidence="14">The sequence shown here is derived from an EMBL/GenBank/DDBJ whole genome shotgun (WGS) entry which is preliminary data.</text>
</comment>
<keyword evidence="5 10" id="KW-0819">tRNA processing</keyword>
<evidence type="ECO:0000256" key="11">
    <source>
        <dbReference type="RuleBase" id="RU003783"/>
    </source>
</evidence>
<comment type="similarity">
    <text evidence="3 10 13">Belongs to the IPP transferase family.</text>
</comment>
<evidence type="ECO:0000313" key="15">
    <source>
        <dbReference type="Proteomes" id="UP000824150"/>
    </source>
</evidence>
<dbReference type="NCBIfam" id="TIGR00174">
    <property type="entry name" value="miaA"/>
    <property type="match status" value="1"/>
</dbReference>